<sequence>MRSRVVARQGLGNGLRNRGAPRRRGVSQAQRGRPDPEQEHRIETRWLAPRETLPRGKSTVRRPIVGVVESTNIDNMERYVEHLLTDVLGHENFSATFVVKQAHLTLGLRLVLGAPPRLIVGRLLNYRDRDAALRKARELGTEISRNRIPVRGGDGLLDPYHYEVAYGRPQGEIVSPATPRRN</sequence>
<feature type="region of interest" description="Disordered" evidence="1">
    <location>
        <begin position="1"/>
        <end position="40"/>
    </location>
</feature>
<evidence type="ECO:0000313" key="2">
    <source>
        <dbReference type="EMBL" id="KAJ1160250.1"/>
    </source>
</evidence>
<evidence type="ECO:0000256" key="1">
    <source>
        <dbReference type="SAM" id="MobiDB-lite"/>
    </source>
</evidence>
<name>A0AAV7SAE6_PLEWA</name>
<gene>
    <name evidence="2" type="ORF">NDU88_000752</name>
</gene>
<proteinExistence type="predicted"/>
<reference evidence="2" key="1">
    <citation type="journal article" date="2022" name="bioRxiv">
        <title>Sequencing and chromosome-scale assembly of the giantPleurodeles waltlgenome.</title>
        <authorList>
            <person name="Brown T."/>
            <person name="Elewa A."/>
            <person name="Iarovenko S."/>
            <person name="Subramanian E."/>
            <person name="Araus A.J."/>
            <person name="Petzold A."/>
            <person name="Susuki M."/>
            <person name="Suzuki K.-i.T."/>
            <person name="Hayashi T."/>
            <person name="Toyoda A."/>
            <person name="Oliveira C."/>
            <person name="Osipova E."/>
            <person name="Leigh N.D."/>
            <person name="Simon A."/>
            <person name="Yun M.H."/>
        </authorList>
    </citation>
    <scope>NUCLEOTIDE SEQUENCE</scope>
    <source>
        <strain evidence="2">20211129_DDA</strain>
        <tissue evidence="2">Liver</tissue>
    </source>
</reference>
<dbReference type="Gene3D" id="3.30.70.1820">
    <property type="entry name" value="L1 transposable element, RRM domain"/>
    <property type="match status" value="1"/>
</dbReference>
<feature type="compositionally biased region" description="Low complexity" evidence="1">
    <location>
        <begin position="7"/>
        <end position="18"/>
    </location>
</feature>
<protein>
    <submittedName>
        <fullName evidence="2">Uncharacterized protein</fullName>
    </submittedName>
</protein>
<keyword evidence="3" id="KW-1185">Reference proteome</keyword>
<organism evidence="2 3">
    <name type="scientific">Pleurodeles waltl</name>
    <name type="common">Iberian ribbed newt</name>
    <dbReference type="NCBI Taxonomy" id="8319"/>
    <lineage>
        <taxon>Eukaryota</taxon>
        <taxon>Metazoa</taxon>
        <taxon>Chordata</taxon>
        <taxon>Craniata</taxon>
        <taxon>Vertebrata</taxon>
        <taxon>Euteleostomi</taxon>
        <taxon>Amphibia</taxon>
        <taxon>Batrachia</taxon>
        <taxon>Caudata</taxon>
        <taxon>Salamandroidea</taxon>
        <taxon>Salamandridae</taxon>
        <taxon>Pleurodelinae</taxon>
        <taxon>Pleurodeles</taxon>
    </lineage>
</organism>
<dbReference type="Proteomes" id="UP001066276">
    <property type="component" value="Chromosome 4_2"/>
</dbReference>
<evidence type="ECO:0000313" key="3">
    <source>
        <dbReference type="Proteomes" id="UP001066276"/>
    </source>
</evidence>
<dbReference type="AlphaFoldDB" id="A0AAV7SAE6"/>
<comment type="caution">
    <text evidence="2">The sequence shown here is derived from an EMBL/GenBank/DDBJ whole genome shotgun (WGS) entry which is preliminary data.</text>
</comment>
<accession>A0AAV7SAE6</accession>
<dbReference type="EMBL" id="JANPWB010000008">
    <property type="protein sequence ID" value="KAJ1160250.1"/>
    <property type="molecule type" value="Genomic_DNA"/>
</dbReference>